<feature type="domain" description="Ras-associating" evidence="5">
    <location>
        <begin position="71"/>
        <end position="144"/>
    </location>
</feature>
<dbReference type="EMBL" id="LATX01002238">
    <property type="protein sequence ID" value="KTB32335.1"/>
    <property type="molecule type" value="Genomic_DNA"/>
</dbReference>
<organism evidence="6 7">
    <name type="scientific">Moniliophthora roreri</name>
    <name type="common">Frosty pod rot fungus</name>
    <name type="synonym">Monilia roreri</name>
    <dbReference type="NCBI Taxonomy" id="221103"/>
    <lineage>
        <taxon>Eukaryota</taxon>
        <taxon>Fungi</taxon>
        <taxon>Dikarya</taxon>
        <taxon>Basidiomycota</taxon>
        <taxon>Agaricomycotina</taxon>
        <taxon>Agaricomycetes</taxon>
        <taxon>Agaricomycetidae</taxon>
        <taxon>Agaricales</taxon>
        <taxon>Marasmiineae</taxon>
        <taxon>Marasmiaceae</taxon>
        <taxon>Moniliophthora</taxon>
    </lineage>
</organism>
<protein>
    <recommendedName>
        <fullName evidence="8">SH3 domain-containing protein</fullName>
    </recommendedName>
</protein>
<dbReference type="InterPro" id="IPR001452">
    <property type="entry name" value="SH3_domain"/>
</dbReference>
<dbReference type="CDD" id="cd00174">
    <property type="entry name" value="SH3"/>
    <property type="match status" value="1"/>
</dbReference>
<evidence type="ECO:0000313" key="6">
    <source>
        <dbReference type="EMBL" id="KTB32335.1"/>
    </source>
</evidence>
<dbReference type="AlphaFoldDB" id="A0A0W0F7M9"/>
<dbReference type="SMART" id="SM00314">
    <property type="entry name" value="RA"/>
    <property type="match status" value="1"/>
</dbReference>
<accession>A0A0W0F7M9</accession>
<dbReference type="Gene3D" id="2.30.30.40">
    <property type="entry name" value="SH3 Domains"/>
    <property type="match status" value="2"/>
</dbReference>
<dbReference type="Gene3D" id="3.10.20.90">
    <property type="entry name" value="Phosphatidylinositol 3-kinase Catalytic Subunit, Chain A, domain 1"/>
    <property type="match status" value="1"/>
</dbReference>
<dbReference type="GO" id="GO:0007165">
    <property type="term" value="P:signal transduction"/>
    <property type="evidence" value="ECO:0007669"/>
    <property type="project" value="InterPro"/>
</dbReference>
<dbReference type="InterPro" id="IPR036028">
    <property type="entry name" value="SH3-like_dom_sf"/>
</dbReference>
<evidence type="ECO:0000259" key="5">
    <source>
        <dbReference type="PROSITE" id="PS50200"/>
    </source>
</evidence>
<sequence length="425" mass="46703">MGNRCSCFSGAFACDSPHPLPKQLEPDTWFEKLQARSSMNTNYSPTPTAAPSPEPKIPRQDSSNDRESYEITLEDPTSKVLPAALNKYRITNANWEDYAIFICYGSSRGRIERCLSLDEKPLLRFHKLKDAGKNPVFMLKHIKDIPSPIVIARQKHAARKASSINDRPNTTIAAAANNNLSSHIPNGLNSATQASGGWLGTPNTTNIATFNASTSPSHNPISHAVAIYPYMAEQADEFDVAVGDMFIVLSRAQRWWVVQRDPEGTGMLSDAGIQGWVPAGCLLETMKPVAVAIQEAQTRSGACSSDEEERPILPPSIISTSFPGIILMDYKKMADGEMDVVKDGAVKVYKEYNHWSYVVQEDSGKRGWVPSWFIGRVAKTADNSTNDTNQVQASTPGHTPTYSLFLGTVWDSVGHIISRTRPGPY</sequence>
<dbReference type="InterPro" id="IPR000159">
    <property type="entry name" value="RA_dom"/>
</dbReference>
<dbReference type="SUPFAM" id="SSF54236">
    <property type="entry name" value="Ubiquitin-like"/>
    <property type="match status" value="1"/>
</dbReference>
<evidence type="ECO:0000256" key="3">
    <source>
        <dbReference type="SAM" id="MobiDB-lite"/>
    </source>
</evidence>
<gene>
    <name evidence="6" type="ORF">WG66_15070</name>
</gene>
<dbReference type="Pfam" id="PF00018">
    <property type="entry name" value="SH3_1"/>
    <property type="match status" value="1"/>
</dbReference>
<dbReference type="SUPFAM" id="SSF50044">
    <property type="entry name" value="SH3-domain"/>
    <property type="match status" value="2"/>
</dbReference>
<dbReference type="InterPro" id="IPR029071">
    <property type="entry name" value="Ubiquitin-like_domsf"/>
</dbReference>
<dbReference type="PROSITE" id="PS50200">
    <property type="entry name" value="RA"/>
    <property type="match status" value="1"/>
</dbReference>
<evidence type="ECO:0000256" key="1">
    <source>
        <dbReference type="ARBA" id="ARBA00022443"/>
    </source>
</evidence>
<keyword evidence="1 2" id="KW-0728">SH3 domain</keyword>
<dbReference type="eggNOG" id="ENOG502QYQY">
    <property type="taxonomic scope" value="Eukaryota"/>
</dbReference>
<name>A0A0W0F7M9_MONRR</name>
<proteinExistence type="predicted"/>
<feature type="domain" description="SH3" evidence="4">
    <location>
        <begin position="219"/>
        <end position="287"/>
    </location>
</feature>
<feature type="compositionally biased region" description="Basic and acidic residues" evidence="3">
    <location>
        <begin position="56"/>
        <end position="67"/>
    </location>
</feature>
<dbReference type="CDD" id="cd01786">
    <property type="entry name" value="RA_STE50"/>
    <property type="match status" value="1"/>
</dbReference>
<evidence type="ECO:0000313" key="7">
    <source>
        <dbReference type="Proteomes" id="UP000054988"/>
    </source>
</evidence>
<comment type="caution">
    <text evidence="6">The sequence shown here is derived from an EMBL/GenBank/DDBJ whole genome shotgun (WGS) entry which is preliminary data.</text>
</comment>
<evidence type="ECO:0000256" key="2">
    <source>
        <dbReference type="PROSITE-ProRule" id="PRU00192"/>
    </source>
</evidence>
<dbReference type="PROSITE" id="PS50002">
    <property type="entry name" value="SH3"/>
    <property type="match status" value="1"/>
</dbReference>
<reference evidence="6 7" key="1">
    <citation type="submission" date="2015-12" db="EMBL/GenBank/DDBJ databases">
        <title>Draft genome sequence of Moniliophthora roreri, the causal agent of frosty pod rot of cacao.</title>
        <authorList>
            <person name="Aime M.C."/>
            <person name="Diaz-Valderrama J.R."/>
            <person name="Kijpornyongpan T."/>
            <person name="Phillips-Mora W."/>
        </authorList>
    </citation>
    <scope>NUCLEOTIDE SEQUENCE [LARGE SCALE GENOMIC DNA]</scope>
    <source>
        <strain evidence="6 7">MCA 2952</strain>
    </source>
</reference>
<evidence type="ECO:0000259" key="4">
    <source>
        <dbReference type="PROSITE" id="PS50002"/>
    </source>
</evidence>
<evidence type="ECO:0008006" key="8">
    <source>
        <dbReference type="Google" id="ProtNLM"/>
    </source>
</evidence>
<dbReference type="Pfam" id="PF00788">
    <property type="entry name" value="RA"/>
    <property type="match status" value="1"/>
</dbReference>
<dbReference type="SMART" id="SM00326">
    <property type="entry name" value="SH3"/>
    <property type="match status" value="2"/>
</dbReference>
<feature type="region of interest" description="Disordered" evidence="3">
    <location>
        <begin position="40"/>
        <end position="67"/>
    </location>
</feature>
<dbReference type="Proteomes" id="UP000054988">
    <property type="component" value="Unassembled WGS sequence"/>
</dbReference>